<reference evidence="4" key="1">
    <citation type="submission" date="2018-09" db="EMBL/GenBank/DDBJ databases">
        <authorList>
            <person name="Zhu H."/>
        </authorList>
    </citation>
    <scope>NUCLEOTIDE SEQUENCE [LARGE SCALE GENOMIC DNA]</scope>
    <source>
        <strain evidence="4">K1R23-30</strain>
    </source>
</reference>
<dbReference type="EMBL" id="QYUO01000001">
    <property type="protein sequence ID" value="RJF98841.1"/>
    <property type="molecule type" value="Genomic_DNA"/>
</dbReference>
<accession>A0A3A3FXC3</accession>
<gene>
    <name evidence="3" type="ORF">D3871_10180</name>
</gene>
<organism evidence="3 4">
    <name type="scientific">Noviherbaspirillum saxi</name>
    <dbReference type="NCBI Taxonomy" id="2320863"/>
    <lineage>
        <taxon>Bacteria</taxon>
        <taxon>Pseudomonadati</taxon>
        <taxon>Pseudomonadota</taxon>
        <taxon>Betaproteobacteria</taxon>
        <taxon>Burkholderiales</taxon>
        <taxon>Oxalobacteraceae</taxon>
        <taxon>Noviherbaspirillum</taxon>
    </lineage>
</organism>
<evidence type="ECO:0000313" key="4">
    <source>
        <dbReference type="Proteomes" id="UP000265955"/>
    </source>
</evidence>
<keyword evidence="2" id="KW-1133">Transmembrane helix</keyword>
<comment type="caution">
    <text evidence="3">The sequence shown here is derived from an EMBL/GenBank/DDBJ whole genome shotgun (WGS) entry which is preliminary data.</text>
</comment>
<keyword evidence="4" id="KW-1185">Reference proteome</keyword>
<keyword evidence="2" id="KW-0472">Membrane</keyword>
<dbReference type="RefSeq" id="WP_119768785.1">
    <property type="nucleotide sequence ID" value="NZ_QYUO01000001.1"/>
</dbReference>
<evidence type="ECO:0000256" key="1">
    <source>
        <dbReference type="SAM" id="MobiDB-lite"/>
    </source>
</evidence>
<name>A0A3A3FXC3_9BURK</name>
<sequence>MSQQINLFNPIFLKQKKHFSAVTMAQGLGVILLGSFVVAGYAQMQLGAIQDQAASTATQLGSTKAQLAKVSADYAPRQKSKELEAQLQQVESELRSQTQTYDFVRRGGVGNTNGYAAYLRAFSHQIVDGLWLTSFGIDGIANEFELRGRALQPELVPVYISRLKKETVMQGKSFSQLTMVNPEVDTPPDTTANPSAASAQKRIPARYVEFVLKSSGVPSDASRQAGPAVEGAAGGLGAAQ</sequence>
<proteinExistence type="predicted"/>
<keyword evidence="2" id="KW-0812">Transmembrane</keyword>
<dbReference type="Proteomes" id="UP000265955">
    <property type="component" value="Unassembled WGS sequence"/>
</dbReference>
<dbReference type="AlphaFoldDB" id="A0A3A3FXC3"/>
<evidence type="ECO:0000256" key="2">
    <source>
        <dbReference type="SAM" id="Phobius"/>
    </source>
</evidence>
<protein>
    <submittedName>
        <fullName evidence="3">MSHA biogenesis protein MshI</fullName>
    </submittedName>
</protein>
<feature type="region of interest" description="Disordered" evidence="1">
    <location>
        <begin position="216"/>
        <end position="240"/>
    </location>
</feature>
<feature type="transmembrane region" description="Helical" evidence="2">
    <location>
        <begin position="21"/>
        <end position="42"/>
    </location>
</feature>
<evidence type="ECO:0000313" key="3">
    <source>
        <dbReference type="EMBL" id="RJF98841.1"/>
    </source>
</evidence>
<dbReference type="OrthoDB" id="5405677at2"/>